<dbReference type="PANTHER" id="PTHR11717">
    <property type="entry name" value="LOW MOLECULAR WEIGHT PROTEIN TYROSINE PHOSPHATASE"/>
    <property type="match status" value="1"/>
</dbReference>
<evidence type="ECO:0000259" key="6">
    <source>
        <dbReference type="SMART" id="SM00226"/>
    </source>
</evidence>
<name>F8A288_CELGA</name>
<dbReference type="Gene3D" id="3.40.50.2300">
    <property type="match status" value="1"/>
</dbReference>
<dbReference type="InterPro" id="IPR023485">
    <property type="entry name" value="Ptyr_pPase"/>
</dbReference>
<feature type="active site" description="Nucleophile" evidence="5">
    <location>
        <position position="9"/>
    </location>
</feature>
<dbReference type="EC" id="3.1.3.48" evidence="2"/>
<dbReference type="AlphaFoldDB" id="F8A288"/>
<dbReference type="PANTHER" id="PTHR11717:SF7">
    <property type="entry name" value="LOW MOLECULAR WEIGHT PHOSPHOTYROSINE PROTEIN PHOSPHATASE"/>
    <property type="match status" value="1"/>
</dbReference>
<dbReference type="Proteomes" id="UP000000485">
    <property type="component" value="Chromosome"/>
</dbReference>
<evidence type="ECO:0000256" key="2">
    <source>
        <dbReference type="ARBA" id="ARBA00013064"/>
    </source>
</evidence>
<organism evidence="7 8">
    <name type="scientific">Cellulomonas gilvus (strain ATCC 13127 / NRRL B-14078)</name>
    <name type="common">Cellvibrio gilvus</name>
    <dbReference type="NCBI Taxonomy" id="593907"/>
    <lineage>
        <taxon>Bacteria</taxon>
        <taxon>Bacillati</taxon>
        <taxon>Actinomycetota</taxon>
        <taxon>Actinomycetes</taxon>
        <taxon>Micrococcales</taxon>
        <taxon>Cellulomonadaceae</taxon>
        <taxon>Cellulomonas</taxon>
    </lineage>
</organism>
<dbReference type="InterPro" id="IPR036196">
    <property type="entry name" value="Ptyr_pPase_sf"/>
</dbReference>
<dbReference type="InterPro" id="IPR050438">
    <property type="entry name" value="LMW_PTPase"/>
</dbReference>
<evidence type="ECO:0000256" key="4">
    <source>
        <dbReference type="ARBA" id="ARBA00022912"/>
    </source>
</evidence>
<sequence length="174" mass="19016">MTYRVMTVCTGNICRSPMAEIVLRDRFARAGLGDRVVVDSSGVSDEEHGNPIDPRAEAVLQAHGYLVDDGHRAHRITPSELASRDLVLPMTAQHARALRRLAAGAPDASVDHVVLYRRFDPAAPDVAPGEPEHVLDIDDPWYGGIRDFEVCLAQLEAGADHVVEHVREQLAARA</sequence>
<evidence type="ECO:0000313" key="7">
    <source>
        <dbReference type="EMBL" id="AEI10608.1"/>
    </source>
</evidence>
<dbReference type="SUPFAM" id="SSF52788">
    <property type="entry name" value="Phosphotyrosine protein phosphatases I"/>
    <property type="match status" value="1"/>
</dbReference>
<evidence type="ECO:0000256" key="5">
    <source>
        <dbReference type="PIRSR" id="PIRSR617867-1"/>
    </source>
</evidence>
<feature type="active site" description="Proton donor" evidence="5">
    <location>
        <position position="139"/>
    </location>
</feature>
<gene>
    <name evidence="7" type="ordered locus">Celgi_0076</name>
</gene>
<dbReference type="SMART" id="SM00226">
    <property type="entry name" value="LMWPc"/>
    <property type="match status" value="1"/>
</dbReference>
<dbReference type="PRINTS" id="PR00719">
    <property type="entry name" value="LMWPTPASE"/>
</dbReference>
<dbReference type="KEGG" id="cga:Celgi_0076"/>
<keyword evidence="8" id="KW-1185">Reference proteome</keyword>
<comment type="similarity">
    <text evidence="1">Belongs to the low molecular weight phosphotyrosine protein phosphatase family.</text>
</comment>
<dbReference type="EMBL" id="CP002665">
    <property type="protein sequence ID" value="AEI10608.1"/>
    <property type="molecule type" value="Genomic_DNA"/>
</dbReference>
<dbReference type="CDD" id="cd16343">
    <property type="entry name" value="LMWPTP"/>
    <property type="match status" value="1"/>
</dbReference>
<protein>
    <recommendedName>
        <fullName evidence="2">protein-tyrosine-phosphatase</fullName>
        <ecNumber evidence="2">3.1.3.48</ecNumber>
    </recommendedName>
</protein>
<keyword evidence="4" id="KW-0904">Protein phosphatase</keyword>
<proteinExistence type="inferred from homology"/>
<dbReference type="Pfam" id="PF01451">
    <property type="entry name" value="LMWPc"/>
    <property type="match status" value="1"/>
</dbReference>
<feature type="domain" description="Phosphotyrosine protein phosphatase I" evidence="6">
    <location>
        <begin position="3"/>
        <end position="165"/>
    </location>
</feature>
<evidence type="ECO:0000256" key="1">
    <source>
        <dbReference type="ARBA" id="ARBA00011063"/>
    </source>
</evidence>
<accession>F8A288</accession>
<reference evidence="8" key="1">
    <citation type="submission" date="2011-04" db="EMBL/GenBank/DDBJ databases">
        <title>Complete sequence of Cellvibrio gilvus ATCC 13127.</title>
        <authorList>
            <person name="Lucas S."/>
            <person name="Han J."/>
            <person name="Lapidus A."/>
            <person name="Cheng J.-F."/>
            <person name="Goodwin L."/>
            <person name="Pitluck S."/>
            <person name="Peters L."/>
            <person name="Munk A."/>
            <person name="Detter J.C."/>
            <person name="Han C."/>
            <person name="Tapia R."/>
            <person name="Land M."/>
            <person name="Hauser L."/>
            <person name="Kyrpides N."/>
            <person name="Ivanova N."/>
            <person name="Ovchinnikova G."/>
            <person name="Pagani I."/>
            <person name="Mead D."/>
            <person name="Brumm P."/>
            <person name="Woyke T."/>
        </authorList>
    </citation>
    <scope>NUCLEOTIDE SEQUENCE [LARGE SCALE GENOMIC DNA]</scope>
    <source>
        <strain evidence="8">ATCC 13127 / NRRL B-14078</strain>
    </source>
</reference>
<dbReference type="STRING" id="593907.Celgi_0076"/>
<evidence type="ECO:0000313" key="8">
    <source>
        <dbReference type="Proteomes" id="UP000000485"/>
    </source>
</evidence>
<dbReference type="InterPro" id="IPR017867">
    <property type="entry name" value="Tyr_phospatase_low_mol_wt"/>
</dbReference>
<dbReference type="HOGENOM" id="CLU_071415_2_1_11"/>
<dbReference type="RefSeq" id="WP_013882138.1">
    <property type="nucleotide sequence ID" value="NC_015671.1"/>
</dbReference>
<dbReference type="GO" id="GO:0004725">
    <property type="term" value="F:protein tyrosine phosphatase activity"/>
    <property type="evidence" value="ECO:0007669"/>
    <property type="project" value="UniProtKB-EC"/>
</dbReference>
<feature type="active site" evidence="5">
    <location>
        <position position="15"/>
    </location>
</feature>
<keyword evidence="3" id="KW-0378">Hydrolase</keyword>
<evidence type="ECO:0000256" key="3">
    <source>
        <dbReference type="ARBA" id="ARBA00022801"/>
    </source>
</evidence>
<dbReference type="eggNOG" id="COG0394">
    <property type="taxonomic scope" value="Bacteria"/>
</dbReference>